<feature type="signal peptide" evidence="1">
    <location>
        <begin position="1"/>
        <end position="22"/>
    </location>
</feature>
<dbReference type="SUPFAM" id="SSF50494">
    <property type="entry name" value="Trypsin-like serine proteases"/>
    <property type="match status" value="1"/>
</dbReference>
<gene>
    <name evidence="3" type="ORF">MCUN1_002171</name>
</gene>
<dbReference type="AlphaFoldDB" id="A0AAF0ERM8"/>
<reference evidence="3" key="1">
    <citation type="submission" date="2023-03" db="EMBL/GenBank/DDBJ databases">
        <title>Mating type loci evolution in Malassezia.</title>
        <authorList>
            <person name="Coelho M.A."/>
        </authorList>
    </citation>
    <scope>NUCLEOTIDE SEQUENCE</scope>
    <source>
        <strain evidence="3">CBS 11721</strain>
    </source>
</reference>
<name>A0AAF0ERM8_9BASI</name>
<dbReference type="Gene3D" id="2.40.10.10">
    <property type="entry name" value="Trypsin-like serine proteases"/>
    <property type="match status" value="2"/>
</dbReference>
<evidence type="ECO:0000313" key="4">
    <source>
        <dbReference type="Proteomes" id="UP001219933"/>
    </source>
</evidence>
<accession>A0AAF0ERM8</accession>
<dbReference type="PROSITE" id="PS00134">
    <property type="entry name" value="TRYPSIN_HIS"/>
    <property type="match status" value="1"/>
</dbReference>
<dbReference type="Pfam" id="PF13365">
    <property type="entry name" value="Trypsin_2"/>
    <property type="match status" value="1"/>
</dbReference>
<protein>
    <recommendedName>
        <fullName evidence="2">Peptidase S1 domain-containing protein</fullName>
    </recommendedName>
</protein>
<evidence type="ECO:0000256" key="1">
    <source>
        <dbReference type="SAM" id="SignalP"/>
    </source>
</evidence>
<dbReference type="Proteomes" id="UP001219933">
    <property type="component" value="Chromosome 3"/>
</dbReference>
<dbReference type="GO" id="GO:0006508">
    <property type="term" value="P:proteolysis"/>
    <property type="evidence" value="ECO:0007669"/>
    <property type="project" value="InterPro"/>
</dbReference>
<dbReference type="InterPro" id="IPR043504">
    <property type="entry name" value="Peptidase_S1_PA_chymotrypsin"/>
</dbReference>
<proteinExistence type="predicted"/>
<dbReference type="InterPro" id="IPR009003">
    <property type="entry name" value="Peptidase_S1_PA"/>
</dbReference>
<dbReference type="EMBL" id="CP119879">
    <property type="protein sequence ID" value="WFD35320.1"/>
    <property type="molecule type" value="Genomic_DNA"/>
</dbReference>
<dbReference type="InterPro" id="IPR001254">
    <property type="entry name" value="Trypsin_dom"/>
</dbReference>
<feature type="chain" id="PRO_5041986447" description="Peptidase S1 domain-containing protein" evidence="1">
    <location>
        <begin position="23"/>
        <end position="285"/>
    </location>
</feature>
<sequence length="285" mass="29904">MKFTALLKIASVISVLASPAMADEIPRTQQPSTEGSVLHGHLSAMNENGAYFANRPYKDNAVNRPVSQLVAGGALCTASVIHTAEKSFAITAAHCVSKAEGSRWVLTDSARQGIAAGHFRIAPAFDGTATEQHDRTPYGAFRISEIYLSEDSNADVALLRIAPNDNNQNVEDLVRGFDIHDPIESGQVVQASLIGYPGPAPFNGNSQSVCVGHYTLHHEGNDGIRRVSTERECWVGGGSSGGPFVARSNKPGSPGSVLTVLHSSGGANVPVVIRAIAARAGATLL</sequence>
<dbReference type="PROSITE" id="PS50240">
    <property type="entry name" value="TRYPSIN_DOM"/>
    <property type="match status" value="1"/>
</dbReference>
<feature type="domain" description="Peptidase S1" evidence="2">
    <location>
        <begin position="37"/>
        <end position="285"/>
    </location>
</feature>
<keyword evidence="1" id="KW-0732">Signal</keyword>
<evidence type="ECO:0000259" key="2">
    <source>
        <dbReference type="PROSITE" id="PS50240"/>
    </source>
</evidence>
<organism evidence="3 4">
    <name type="scientific">Malassezia cuniculi</name>
    <dbReference type="NCBI Taxonomy" id="948313"/>
    <lineage>
        <taxon>Eukaryota</taxon>
        <taxon>Fungi</taxon>
        <taxon>Dikarya</taxon>
        <taxon>Basidiomycota</taxon>
        <taxon>Ustilaginomycotina</taxon>
        <taxon>Malasseziomycetes</taxon>
        <taxon>Malasseziales</taxon>
        <taxon>Malasseziaceae</taxon>
        <taxon>Malassezia</taxon>
    </lineage>
</organism>
<dbReference type="GO" id="GO:0004252">
    <property type="term" value="F:serine-type endopeptidase activity"/>
    <property type="evidence" value="ECO:0007669"/>
    <property type="project" value="InterPro"/>
</dbReference>
<dbReference type="InterPro" id="IPR018114">
    <property type="entry name" value="TRYPSIN_HIS"/>
</dbReference>
<keyword evidence="4" id="KW-1185">Reference proteome</keyword>
<evidence type="ECO:0000313" key="3">
    <source>
        <dbReference type="EMBL" id="WFD35320.1"/>
    </source>
</evidence>